<accession>A0A7W6MS51</accession>
<dbReference type="RefSeq" id="WP_183211241.1">
    <property type="nucleotide sequence ID" value="NZ_JAAAMM010000007.1"/>
</dbReference>
<comment type="caution">
    <text evidence="1">The sequence shown here is derived from an EMBL/GenBank/DDBJ whole genome shotgun (WGS) entry which is preliminary data.</text>
</comment>
<evidence type="ECO:0000313" key="2">
    <source>
        <dbReference type="Proteomes" id="UP000588647"/>
    </source>
</evidence>
<evidence type="ECO:0000313" key="1">
    <source>
        <dbReference type="EMBL" id="MBB4005659.1"/>
    </source>
</evidence>
<gene>
    <name evidence="1" type="ORF">GGR03_004761</name>
</gene>
<dbReference type="EMBL" id="JACIEM010000007">
    <property type="protein sequence ID" value="MBB4005659.1"/>
    <property type="molecule type" value="Genomic_DNA"/>
</dbReference>
<reference evidence="1 2" key="1">
    <citation type="submission" date="2020-08" db="EMBL/GenBank/DDBJ databases">
        <title>Genomic Encyclopedia of Type Strains, Phase IV (KMG-IV): sequencing the most valuable type-strain genomes for metagenomic binning, comparative biology and taxonomic classification.</title>
        <authorList>
            <person name="Goeker M."/>
        </authorList>
    </citation>
    <scope>NUCLEOTIDE SEQUENCE [LARGE SCALE GENOMIC DNA]</scope>
    <source>
        <strain evidence="1 2">DSM 103570</strain>
    </source>
</reference>
<dbReference type="AlphaFoldDB" id="A0A7W6MS51"/>
<organism evidence="1 2">
    <name type="scientific">Aurantimonas endophytica</name>
    <dbReference type="NCBI Taxonomy" id="1522175"/>
    <lineage>
        <taxon>Bacteria</taxon>
        <taxon>Pseudomonadati</taxon>
        <taxon>Pseudomonadota</taxon>
        <taxon>Alphaproteobacteria</taxon>
        <taxon>Hyphomicrobiales</taxon>
        <taxon>Aurantimonadaceae</taxon>
        <taxon>Aurantimonas</taxon>
    </lineage>
</organism>
<keyword evidence="2" id="KW-1185">Reference proteome</keyword>
<proteinExistence type="predicted"/>
<sequence length="186" mass="21043">MIKLAALFARPLLSKFRLPDTAKDKIATVNTFLAGGSGDEWVPLARQDATLPIVNQIKARSITCGRGSRDHEDRAVRWIQFDWPEQQVDDCTFHKSRWRVYQNGLICLELVASKDATGVDMRDLVGHRLELRDNSGFLIGIWSAAFSIQRRTERVVFSAAAIDKFLPLVLHFDNIDDVQDGSAYRI</sequence>
<protein>
    <submittedName>
        <fullName evidence="1">Uncharacterized protein</fullName>
    </submittedName>
</protein>
<dbReference type="Proteomes" id="UP000588647">
    <property type="component" value="Unassembled WGS sequence"/>
</dbReference>
<name>A0A7W6MS51_9HYPH</name>